<proteinExistence type="inferred from homology"/>
<evidence type="ECO:0000256" key="10">
    <source>
        <dbReference type="ARBA" id="ARBA00044960"/>
    </source>
</evidence>
<comment type="subunit">
    <text evidence="10">Interacts (via lumenal domain) with lysosomal protein MFSD1; the interaction starts while both proteins are still in the endoplasmic reticulum and is required for stabilization of MFSD1 in lysosomes but has no direct effect on its targeting to lysosomes or transporter activity.</text>
</comment>
<protein>
    <submittedName>
        <fullName evidence="11">Uncharacterized protein</fullName>
    </submittedName>
</protein>
<keyword evidence="6" id="KW-0325">Glycoprotein</keyword>
<evidence type="ECO:0000256" key="7">
    <source>
        <dbReference type="ARBA" id="ARBA00023228"/>
    </source>
</evidence>
<dbReference type="GO" id="GO:0005765">
    <property type="term" value="C:lysosomal membrane"/>
    <property type="evidence" value="ECO:0007669"/>
    <property type="project" value="UniProtKB-SubCell"/>
</dbReference>
<evidence type="ECO:0000256" key="6">
    <source>
        <dbReference type="ARBA" id="ARBA00023180"/>
    </source>
</evidence>
<evidence type="ECO:0000256" key="3">
    <source>
        <dbReference type="ARBA" id="ARBA00022729"/>
    </source>
</evidence>
<gene>
    <name evidence="11" type="ORF">AVEN_238554_1</name>
</gene>
<dbReference type="EMBL" id="BGPR01006078">
    <property type="protein sequence ID" value="GBN15906.1"/>
    <property type="molecule type" value="Genomic_DNA"/>
</dbReference>
<keyword evidence="7" id="KW-0458">Lysosome</keyword>
<evidence type="ECO:0000256" key="2">
    <source>
        <dbReference type="ARBA" id="ARBA00022692"/>
    </source>
</evidence>
<evidence type="ECO:0000256" key="4">
    <source>
        <dbReference type="ARBA" id="ARBA00022989"/>
    </source>
</evidence>
<comment type="subcellular location">
    <subcellularLocation>
        <location evidence="9">Lysosome membrane</location>
        <topology evidence="9">Single-pass type I membrane protein</topology>
        <orientation evidence="9">Lumenal side</orientation>
    </subcellularLocation>
</comment>
<keyword evidence="4" id="KW-1133">Transmembrane helix</keyword>
<dbReference type="Proteomes" id="UP000499080">
    <property type="component" value="Unassembled WGS sequence"/>
</dbReference>
<evidence type="ECO:0000256" key="1">
    <source>
        <dbReference type="ARBA" id="ARBA00010599"/>
    </source>
</evidence>
<evidence type="ECO:0000256" key="9">
    <source>
        <dbReference type="ARBA" id="ARBA00024189"/>
    </source>
</evidence>
<dbReference type="Pfam" id="PF15065">
    <property type="entry name" value="NCU-G1"/>
    <property type="match status" value="1"/>
</dbReference>
<dbReference type="PANTHER" id="PTHR31981:SF1">
    <property type="entry name" value="GLYCOSYLATED LYSOSOMAL MEMBRANE PROTEIN"/>
    <property type="match status" value="1"/>
</dbReference>
<dbReference type="AlphaFoldDB" id="A0A4Y2LQR4"/>
<reference evidence="11 12" key="1">
    <citation type="journal article" date="2019" name="Sci. Rep.">
        <title>Orb-weaving spider Araneus ventricosus genome elucidates the spidroin gene catalogue.</title>
        <authorList>
            <person name="Kono N."/>
            <person name="Nakamura H."/>
            <person name="Ohtoshi R."/>
            <person name="Moran D.A.P."/>
            <person name="Shinohara A."/>
            <person name="Yoshida Y."/>
            <person name="Fujiwara M."/>
            <person name="Mori M."/>
            <person name="Tomita M."/>
            <person name="Arakawa K."/>
        </authorList>
    </citation>
    <scope>NUCLEOTIDE SEQUENCE [LARGE SCALE GENOMIC DNA]</scope>
</reference>
<comment type="caution">
    <text evidence="11">The sequence shown here is derived from an EMBL/GenBank/DDBJ whole genome shotgun (WGS) entry which is preliminary data.</text>
</comment>
<organism evidence="11 12">
    <name type="scientific">Araneus ventricosus</name>
    <name type="common">Orbweaver spider</name>
    <name type="synonym">Epeira ventricosa</name>
    <dbReference type="NCBI Taxonomy" id="182803"/>
    <lineage>
        <taxon>Eukaryota</taxon>
        <taxon>Metazoa</taxon>
        <taxon>Ecdysozoa</taxon>
        <taxon>Arthropoda</taxon>
        <taxon>Chelicerata</taxon>
        <taxon>Arachnida</taxon>
        <taxon>Araneae</taxon>
        <taxon>Araneomorphae</taxon>
        <taxon>Entelegynae</taxon>
        <taxon>Araneoidea</taxon>
        <taxon>Araneidae</taxon>
        <taxon>Araneus</taxon>
    </lineage>
</organism>
<sequence length="176" mass="19577">MHLAVVAALITCSYGTKRNIKCTLYGLPDSANKSVSLIHIRADSTEDTVHYLWSSFYLPSVIVARTTTNTNVSVDIQKLRTFESGAITFNASLLGFKGLTISKMWQLSYETDTAEILDASKIESLNLVDFQWSKVTNKTLSCSDHAASIKLNAFSDSEIFSDKGLLELEVCDYFKR</sequence>
<evidence type="ECO:0000256" key="5">
    <source>
        <dbReference type="ARBA" id="ARBA00023136"/>
    </source>
</evidence>
<keyword evidence="12" id="KW-1185">Reference proteome</keyword>
<keyword evidence="5" id="KW-0472">Membrane</keyword>
<comment type="similarity">
    <text evidence="1">Belongs to the GLMP family.</text>
</comment>
<accession>A0A4Y2LQR4</accession>
<keyword evidence="2" id="KW-0812">Transmembrane</keyword>
<evidence type="ECO:0000313" key="12">
    <source>
        <dbReference type="Proteomes" id="UP000499080"/>
    </source>
</evidence>
<dbReference type="OrthoDB" id="6264340at2759"/>
<keyword evidence="3" id="KW-0732">Signal</keyword>
<comment type="function">
    <text evidence="8">Required to protect lysosomal transporter MFSD1 from lysosomal proteolysis and for MFSD1 lysosomal localization.</text>
</comment>
<dbReference type="InterPro" id="IPR029382">
    <property type="entry name" value="NCU-G1"/>
</dbReference>
<name>A0A4Y2LQR4_ARAVE</name>
<evidence type="ECO:0000313" key="11">
    <source>
        <dbReference type="EMBL" id="GBN15906.1"/>
    </source>
</evidence>
<evidence type="ECO:0000256" key="8">
    <source>
        <dbReference type="ARBA" id="ARBA00024176"/>
    </source>
</evidence>
<dbReference type="PANTHER" id="PTHR31981">
    <property type="entry name" value="GLYCOSYLATED LYSOSOMAL MEMBRANE PROTEIN"/>
    <property type="match status" value="1"/>
</dbReference>